<feature type="region of interest" description="Disordered" evidence="1">
    <location>
        <begin position="242"/>
        <end position="267"/>
    </location>
</feature>
<dbReference type="PROSITE" id="PS50181">
    <property type="entry name" value="FBOX"/>
    <property type="match status" value="1"/>
</dbReference>
<proteinExistence type="predicted"/>
<dbReference type="Proteomes" id="UP001527925">
    <property type="component" value="Unassembled WGS sequence"/>
</dbReference>
<dbReference type="InterPro" id="IPR036047">
    <property type="entry name" value="F-box-like_dom_sf"/>
</dbReference>
<evidence type="ECO:0000313" key="4">
    <source>
        <dbReference type="Proteomes" id="UP001527925"/>
    </source>
</evidence>
<evidence type="ECO:0000313" key="3">
    <source>
        <dbReference type="EMBL" id="KAL2913710.1"/>
    </source>
</evidence>
<dbReference type="SUPFAM" id="SSF81383">
    <property type="entry name" value="F-box domain"/>
    <property type="match status" value="1"/>
</dbReference>
<reference evidence="3 4" key="1">
    <citation type="submission" date="2023-09" db="EMBL/GenBank/DDBJ databases">
        <title>Pangenome analysis of Batrachochytrium dendrobatidis and related Chytrids.</title>
        <authorList>
            <person name="Yacoub M.N."/>
            <person name="Stajich J.E."/>
            <person name="James T.Y."/>
        </authorList>
    </citation>
    <scope>NUCLEOTIDE SEQUENCE [LARGE SCALE GENOMIC DNA]</scope>
    <source>
        <strain evidence="3 4">JEL0888</strain>
    </source>
</reference>
<dbReference type="SMART" id="SM00256">
    <property type="entry name" value="FBOX"/>
    <property type="match status" value="1"/>
</dbReference>
<dbReference type="EMBL" id="JADGIZ020000042">
    <property type="protein sequence ID" value="KAL2913710.1"/>
    <property type="molecule type" value="Genomic_DNA"/>
</dbReference>
<feature type="compositionally biased region" description="Acidic residues" evidence="1">
    <location>
        <begin position="258"/>
        <end position="267"/>
    </location>
</feature>
<evidence type="ECO:0000259" key="2">
    <source>
        <dbReference type="PROSITE" id="PS50181"/>
    </source>
</evidence>
<dbReference type="PANTHER" id="PTHR48218:SF3">
    <property type="entry name" value="OS07G0170800 PROTEIN"/>
    <property type="match status" value="1"/>
</dbReference>
<evidence type="ECO:0000256" key="1">
    <source>
        <dbReference type="SAM" id="MobiDB-lite"/>
    </source>
</evidence>
<dbReference type="Gene3D" id="1.20.1280.50">
    <property type="match status" value="1"/>
</dbReference>
<feature type="domain" description="F-box" evidence="2">
    <location>
        <begin position="18"/>
        <end position="64"/>
    </location>
</feature>
<gene>
    <name evidence="3" type="ORF">HK105_206726</name>
</gene>
<dbReference type="InterPro" id="IPR001810">
    <property type="entry name" value="F-box_dom"/>
</dbReference>
<accession>A0ABR4N2G6</accession>
<comment type="caution">
    <text evidence="3">The sequence shown here is derived from an EMBL/GenBank/DDBJ whole genome shotgun (WGS) entry which is preliminary data.</text>
</comment>
<sequence>MSQSADGNAAPSGTPERVDIVARLPPEMALRILGELPVEDVVRCLGVSRTWNKLARDDSIWRELCRKRWADKFNHPHELHVRVDYTNLARDLSVREIKRILARRGITSAAKCVEKGELVELLKHTTPYGSPKVRLSPKWLASYAVAELDSKRTEISVEELTSVEWRMRLAQGWPSHMSTSARFYSDGTYDAAIFDRPMRWKFNNGRPQVAEYPPHHCTRTAEWGWILRNGYAMYTLPDSELPNPATRSDRNASVLSFDENDEWEDME</sequence>
<keyword evidence="4" id="KW-1185">Reference proteome</keyword>
<name>A0ABR4N2G6_9FUNG</name>
<dbReference type="PANTHER" id="PTHR48218">
    <property type="entry name" value="F-BOX DOMAIN CONTAINING PROTEIN"/>
    <property type="match status" value="1"/>
</dbReference>
<organism evidence="3 4">
    <name type="scientific">Polyrhizophydium stewartii</name>
    <dbReference type="NCBI Taxonomy" id="2732419"/>
    <lineage>
        <taxon>Eukaryota</taxon>
        <taxon>Fungi</taxon>
        <taxon>Fungi incertae sedis</taxon>
        <taxon>Chytridiomycota</taxon>
        <taxon>Chytridiomycota incertae sedis</taxon>
        <taxon>Chytridiomycetes</taxon>
        <taxon>Rhizophydiales</taxon>
        <taxon>Rhizophydiales incertae sedis</taxon>
        <taxon>Polyrhizophydium</taxon>
    </lineage>
</organism>
<dbReference type="Pfam" id="PF12937">
    <property type="entry name" value="F-box-like"/>
    <property type="match status" value="1"/>
</dbReference>
<protein>
    <recommendedName>
        <fullName evidence="2">F-box domain-containing protein</fullName>
    </recommendedName>
</protein>